<evidence type="ECO:0000313" key="3">
    <source>
        <dbReference type="EMBL" id="GEU33388.1"/>
    </source>
</evidence>
<dbReference type="PANTHER" id="PTHR11439">
    <property type="entry name" value="GAG-POL-RELATED RETROTRANSPOSON"/>
    <property type="match status" value="1"/>
</dbReference>
<feature type="region of interest" description="Disordered" evidence="1">
    <location>
        <begin position="455"/>
        <end position="525"/>
    </location>
</feature>
<feature type="compositionally biased region" description="Basic residues" evidence="1">
    <location>
        <begin position="505"/>
        <end position="524"/>
    </location>
</feature>
<comment type="caution">
    <text evidence="3">The sequence shown here is derived from an EMBL/GenBank/DDBJ whole genome shotgun (WGS) entry which is preliminary data.</text>
</comment>
<dbReference type="PANTHER" id="PTHR11439:SF495">
    <property type="entry name" value="REVERSE TRANSCRIPTASE, RNA-DEPENDENT DNA POLYMERASE-RELATED"/>
    <property type="match status" value="1"/>
</dbReference>
<dbReference type="EMBL" id="BKCJ010000459">
    <property type="protein sequence ID" value="GEU33388.1"/>
    <property type="molecule type" value="Genomic_DNA"/>
</dbReference>
<feature type="domain" description="Reverse transcriptase Ty1/copia-type" evidence="2">
    <location>
        <begin position="166"/>
        <end position="329"/>
    </location>
</feature>
<reference evidence="3" key="1">
    <citation type="journal article" date="2019" name="Sci. Rep.">
        <title>Draft genome of Tanacetum cinerariifolium, the natural source of mosquito coil.</title>
        <authorList>
            <person name="Yamashiro T."/>
            <person name="Shiraishi A."/>
            <person name="Satake H."/>
            <person name="Nakayama K."/>
        </authorList>
    </citation>
    <scope>NUCLEOTIDE SEQUENCE</scope>
</reference>
<dbReference type="CDD" id="cd09272">
    <property type="entry name" value="RNase_HI_RT_Ty1"/>
    <property type="match status" value="1"/>
</dbReference>
<feature type="compositionally biased region" description="Polar residues" evidence="1">
    <location>
        <begin position="462"/>
        <end position="479"/>
    </location>
</feature>
<gene>
    <name evidence="3" type="ORF">Tci_005366</name>
</gene>
<dbReference type="Pfam" id="PF07727">
    <property type="entry name" value="RVT_2"/>
    <property type="match status" value="1"/>
</dbReference>
<dbReference type="InterPro" id="IPR013103">
    <property type="entry name" value="RVT_2"/>
</dbReference>
<sequence>MKRIKKFVKAWITASYMVTTALQQAALHRWYYMVFVATVGKEYDKVFNHLDILNAPFEEKVFTCAKQVKPYSTMLGGLTAKGIASIATSSSSEVEYIFWTMKMEQYLAYIDYDLWEVILNGNNAVQMTKDEADEHLARFHGIKDAKTLWATIKTRFGGNSKKEEWIDYAEVFALVARIEAIRIFLAFVSYMGFIVYQIDVKNAFLYSTIEDEVYVSQPLDFIDPQFPNKVYKVKKARSWYETLSTFLLQNGYRRGTINKTLFIKKDKEYIMLVQVYVDDIIFGSTKKSLCDEFEAFMHKRFQMSSMGELTFFLELQVKQSEEGIFLSQDKDSLFDLEAYSNSDYAGANLDRKSITGGCQFLGRRLISWKCKKQTIVATSTTEAEYVAVAHYCGHVLWIQNHILDYDSGLPYIEFYSSFSHSDSCHSRWQDSSNKDSSAVLQSKRGDSLVRAATTASLDAHQDSSNITKTQSNGTLNEPTPQGEGSGSGLGHQEIMGGFHPFKAGSSKRHGLGRMKVSKQGRKNLKSQQMFQDIDNVLDKDVNTEMIVEDKGNGEKGESELVNKSKKMDQDQIERDAEVALKIQADLNEEPKTEKERQEEASKATLADMYDEVQAQIYDDYELAVRLTLEEQEKYTVKERNFEEIQKSYIKEQKWVDAFVPIGSEEDEKRMEVERKEHQSQVLGTNEVGNIHVYKLTRLDGSYKHFSTFSRMLKVLDRQDILDLHKIIMERFLNNDLEGYDLILWGDLKTLVESSEDV</sequence>
<evidence type="ECO:0000259" key="2">
    <source>
        <dbReference type="Pfam" id="PF07727"/>
    </source>
</evidence>
<organism evidence="3">
    <name type="scientific">Tanacetum cinerariifolium</name>
    <name type="common">Dalmatian daisy</name>
    <name type="synonym">Chrysanthemum cinerariifolium</name>
    <dbReference type="NCBI Taxonomy" id="118510"/>
    <lineage>
        <taxon>Eukaryota</taxon>
        <taxon>Viridiplantae</taxon>
        <taxon>Streptophyta</taxon>
        <taxon>Embryophyta</taxon>
        <taxon>Tracheophyta</taxon>
        <taxon>Spermatophyta</taxon>
        <taxon>Magnoliopsida</taxon>
        <taxon>eudicotyledons</taxon>
        <taxon>Gunneridae</taxon>
        <taxon>Pentapetalae</taxon>
        <taxon>asterids</taxon>
        <taxon>campanulids</taxon>
        <taxon>Asterales</taxon>
        <taxon>Asteraceae</taxon>
        <taxon>Asteroideae</taxon>
        <taxon>Anthemideae</taxon>
        <taxon>Anthemidinae</taxon>
        <taxon>Tanacetum</taxon>
    </lineage>
</organism>
<dbReference type="AlphaFoldDB" id="A0A6L2J8R7"/>
<proteinExistence type="predicted"/>
<feature type="region of interest" description="Disordered" evidence="1">
    <location>
        <begin position="550"/>
        <end position="570"/>
    </location>
</feature>
<name>A0A6L2J8R7_TANCI</name>
<accession>A0A6L2J8R7</accession>
<evidence type="ECO:0000256" key="1">
    <source>
        <dbReference type="SAM" id="MobiDB-lite"/>
    </source>
</evidence>
<protein>
    <submittedName>
        <fullName evidence="3">Copia protein</fullName>
    </submittedName>
</protein>